<dbReference type="Proteomes" id="UP000186437">
    <property type="component" value="Unassembled WGS sequence"/>
</dbReference>
<feature type="signal peptide" evidence="1">
    <location>
        <begin position="1"/>
        <end position="21"/>
    </location>
</feature>
<evidence type="ECO:0000313" key="3">
    <source>
        <dbReference type="EMBL" id="OLF49305.1"/>
    </source>
</evidence>
<dbReference type="PANTHER" id="PTHR43649">
    <property type="entry name" value="ARABINOSE-BINDING PROTEIN-RELATED"/>
    <property type="match status" value="1"/>
</dbReference>
<dbReference type="Pfam" id="PF01547">
    <property type="entry name" value="SBP_bac_1"/>
    <property type="match status" value="1"/>
</dbReference>
<dbReference type="SUPFAM" id="SSF53850">
    <property type="entry name" value="Periplasmic binding protein-like II"/>
    <property type="match status" value="1"/>
</dbReference>
<reference evidence="5" key="2">
    <citation type="submission" date="2016-12" db="EMBL/GenBank/DDBJ databases">
        <authorList>
            <person name="Gulvik C.A."/>
        </authorList>
    </citation>
    <scope>NUCLEOTIDE SEQUENCE [LARGE SCALE GENOMIC DNA]</scope>
    <source>
        <strain evidence="5">ATCC 51725</strain>
    </source>
</reference>
<dbReference type="InterPro" id="IPR006059">
    <property type="entry name" value="SBP"/>
</dbReference>
<dbReference type="EMBL" id="MSJL01000039">
    <property type="protein sequence ID" value="OLF49305.1"/>
    <property type="molecule type" value="Genomic_DNA"/>
</dbReference>
<sequence>MKKWQKVAALSASAVAVAGLAACGSLKGDNSKSAMTDDGKPVIKMYQIGDAPDNLDVLLEQANKIIGEKANAKLEIQYLGWGEYSDKMNVIVNSGENYDIAFASNYVLNAQKGAYADLTEIYQKEGKELYDSLDPAYIKGNTVDGKIYAVPVSANVASAQHFAFNGPLLEKYGIDISNVKSLEDLEPALKVIKEKAPETVPFAVGKNYSVSSNFDFPISTEYPFVIDLDGDTKKIAISYDVESYRSKLRTMHKYYQAGYIPQDVATSDTTYNFSDDTWFVREETVGPADYGDSLLTRVAGRDIKIRQYTDFYKKNPTTQVANFVISSTSKNKEKAMKVLTLLNTDKELLNGLVYGPEGVNWEKVAGSEDRVKVLPPYNEGSSHMSGWNTGNNWNLYINENVTDEQVAEAKKILAEAKESPALGFNFNPEPVKAELSAVSNTLKQYAPAINTGTVDPDVEIPKLMEKLKSEGAYEKVLKELQKQYDDFLSAKK</sequence>
<evidence type="ECO:0000313" key="6">
    <source>
        <dbReference type="Proteomes" id="UP000255213"/>
    </source>
</evidence>
<dbReference type="PANTHER" id="PTHR43649:SF17">
    <property type="entry name" value="ABC TRANSPORTER SOLUTE BINDING PROTEIN-SUGAR TRANSPORT"/>
    <property type="match status" value="1"/>
</dbReference>
<feature type="domain" description="DUF3502" evidence="2">
    <location>
        <begin position="420"/>
        <end position="488"/>
    </location>
</feature>
<dbReference type="PROSITE" id="PS51257">
    <property type="entry name" value="PROKAR_LIPOPROTEIN"/>
    <property type="match status" value="1"/>
</dbReference>
<dbReference type="AlphaFoldDB" id="A0A1Q8EBY2"/>
<gene>
    <name evidence="3" type="ORF">BU200_08025</name>
    <name evidence="4" type="ORF">NCTC12957_00015</name>
</gene>
<organism evidence="3 5">
    <name type="scientific">Streptococcus acidominimus</name>
    <dbReference type="NCBI Taxonomy" id="1326"/>
    <lineage>
        <taxon>Bacteria</taxon>
        <taxon>Bacillati</taxon>
        <taxon>Bacillota</taxon>
        <taxon>Bacilli</taxon>
        <taxon>Lactobacillales</taxon>
        <taxon>Streptococcaceae</taxon>
        <taxon>Streptococcus</taxon>
    </lineage>
</organism>
<reference evidence="3" key="1">
    <citation type="submission" date="2016-12" db="EMBL/GenBank/DDBJ databases">
        <authorList>
            <person name="Song W.-J."/>
            <person name="Kurnit D.M."/>
        </authorList>
    </citation>
    <scope>NUCLEOTIDE SEQUENCE [LARGE SCALE GENOMIC DNA]</scope>
    <source>
        <strain evidence="3">ATCC 51725</strain>
    </source>
</reference>
<evidence type="ECO:0000313" key="4">
    <source>
        <dbReference type="EMBL" id="SUN04805.1"/>
    </source>
</evidence>
<protein>
    <submittedName>
        <fullName evidence="4">ABC sugar transporter solute binding protein</fullName>
    </submittedName>
    <submittedName>
        <fullName evidence="3">Sugar ABC transporter substrate-binding protein</fullName>
    </submittedName>
</protein>
<keyword evidence="4" id="KW-0813">Transport</keyword>
<dbReference type="EMBL" id="UHEN01000001">
    <property type="protein sequence ID" value="SUN04805.1"/>
    <property type="molecule type" value="Genomic_DNA"/>
</dbReference>
<name>A0A1Q8EBY2_STRAI</name>
<keyword evidence="5" id="KW-1185">Reference proteome</keyword>
<dbReference type="OrthoDB" id="7936627at2"/>
<evidence type="ECO:0000259" key="2">
    <source>
        <dbReference type="Pfam" id="PF12010"/>
    </source>
</evidence>
<reference evidence="4 6" key="3">
    <citation type="submission" date="2018-06" db="EMBL/GenBank/DDBJ databases">
        <authorList>
            <consortium name="Pathogen Informatics"/>
            <person name="Doyle S."/>
        </authorList>
    </citation>
    <scope>NUCLEOTIDE SEQUENCE [LARGE SCALE GENOMIC DNA]</scope>
    <source>
        <strain evidence="4 6">NCTC12957</strain>
    </source>
</reference>
<dbReference type="Gene3D" id="3.40.190.10">
    <property type="entry name" value="Periplasmic binding protein-like II"/>
    <property type="match status" value="2"/>
</dbReference>
<dbReference type="InterPro" id="IPR050490">
    <property type="entry name" value="Bact_solute-bd_prot1"/>
</dbReference>
<evidence type="ECO:0000256" key="1">
    <source>
        <dbReference type="SAM" id="SignalP"/>
    </source>
</evidence>
<dbReference type="Pfam" id="PF12010">
    <property type="entry name" value="DUF3502"/>
    <property type="match status" value="1"/>
</dbReference>
<feature type="chain" id="PRO_5044564144" evidence="1">
    <location>
        <begin position="22"/>
        <end position="492"/>
    </location>
</feature>
<dbReference type="RefSeq" id="WP_075099672.1">
    <property type="nucleotide sequence ID" value="NZ_MSJL01000039.1"/>
</dbReference>
<dbReference type="Proteomes" id="UP000255213">
    <property type="component" value="Unassembled WGS sequence"/>
</dbReference>
<evidence type="ECO:0000313" key="5">
    <source>
        <dbReference type="Proteomes" id="UP000186437"/>
    </source>
</evidence>
<dbReference type="InterPro" id="IPR022627">
    <property type="entry name" value="DUF3502"/>
</dbReference>
<keyword evidence="1" id="KW-0732">Signal</keyword>
<keyword evidence="4" id="KW-0762">Sugar transport</keyword>
<accession>A0A1Q8EBY2</accession>
<proteinExistence type="predicted"/>